<feature type="region of interest" description="Disordered" evidence="1">
    <location>
        <begin position="266"/>
        <end position="288"/>
    </location>
</feature>
<evidence type="ECO:0000313" key="5">
    <source>
        <dbReference type="Proteomes" id="UP001344251"/>
    </source>
</evidence>
<dbReference type="InterPro" id="IPR029058">
    <property type="entry name" value="AB_hydrolase_fold"/>
</dbReference>
<dbReference type="NCBIfam" id="TIGR02427">
    <property type="entry name" value="protocat_pcaD"/>
    <property type="match status" value="1"/>
</dbReference>
<accession>A0ABZ1FCN8</accession>
<dbReference type="PRINTS" id="PR00111">
    <property type="entry name" value="ABHYDROLASE"/>
</dbReference>
<dbReference type="InterPro" id="IPR003779">
    <property type="entry name" value="CMD-like"/>
</dbReference>
<evidence type="ECO:0000259" key="3">
    <source>
        <dbReference type="Pfam" id="PF02627"/>
    </source>
</evidence>
<dbReference type="Proteomes" id="UP001344251">
    <property type="component" value="Chromosome"/>
</dbReference>
<dbReference type="Pfam" id="PF02627">
    <property type="entry name" value="CMD"/>
    <property type="match status" value="1"/>
</dbReference>
<dbReference type="Pfam" id="PF00561">
    <property type="entry name" value="Abhydrolase_1"/>
    <property type="match status" value="1"/>
</dbReference>
<evidence type="ECO:0000259" key="2">
    <source>
        <dbReference type="Pfam" id="PF00561"/>
    </source>
</evidence>
<dbReference type="Gene3D" id="1.20.1290.10">
    <property type="entry name" value="AhpD-like"/>
    <property type="match status" value="1"/>
</dbReference>
<name>A0ABZ1FCN8_9ACTN</name>
<dbReference type="GO" id="GO:0047570">
    <property type="term" value="F:3-oxoadipate enol-lactonase activity"/>
    <property type="evidence" value="ECO:0007669"/>
    <property type="project" value="UniProtKB-EC"/>
</dbReference>
<evidence type="ECO:0000256" key="1">
    <source>
        <dbReference type="SAM" id="MobiDB-lite"/>
    </source>
</evidence>
<protein>
    <submittedName>
        <fullName evidence="4">3-oxoadipate enol-lactonase</fullName>
        <ecNumber evidence="4">3.1.1.24</ecNumber>
    </submittedName>
</protein>
<dbReference type="NCBIfam" id="TIGR02425">
    <property type="entry name" value="decarb_PcaC"/>
    <property type="match status" value="1"/>
</dbReference>
<dbReference type="InterPro" id="IPR012788">
    <property type="entry name" value="Decarb_PcaC"/>
</dbReference>
<proteinExistence type="predicted"/>
<dbReference type="Gene3D" id="3.40.50.1820">
    <property type="entry name" value="alpha/beta hydrolase"/>
    <property type="match status" value="1"/>
</dbReference>
<dbReference type="InterPro" id="IPR052512">
    <property type="entry name" value="4CMD/NDH-1_regulator"/>
</dbReference>
<dbReference type="SUPFAM" id="SSF53474">
    <property type="entry name" value="alpha/beta-Hydrolases"/>
    <property type="match status" value="1"/>
</dbReference>
<dbReference type="RefSeq" id="WP_326617582.1">
    <property type="nucleotide sequence ID" value="NZ_CP109106.1"/>
</dbReference>
<dbReference type="InterPro" id="IPR026968">
    <property type="entry name" value="PcaD/CatD"/>
</dbReference>
<reference evidence="4 5" key="1">
    <citation type="submission" date="2022-10" db="EMBL/GenBank/DDBJ databases">
        <title>The complete genomes of actinobacterial strains from the NBC collection.</title>
        <authorList>
            <person name="Joergensen T.S."/>
            <person name="Alvarez Arevalo M."/>
            <person name="Sterndorff E.B."/>
            <person name="Faurdal D."/>
            <person name="Vuksanovic O."/>
            <person name="Mourched A.-S."/>
            <person name="Charusanti P."/>
            <person name="Shaw S."/>
            <person name="Blin K."/>
            <person name="Weber T."/>
        </authorList>
    </citation>
    <scope>NUCLEOTIDE SEQUENCE [LARGE SCALE GENOMIC DNA]</scope>
    <source>
        <strain evidence="4 5">NBC 01774</strain>
    </source>
</reference>
<dbReference type="InterPro" id="IPR000073">
    <property type="entry name" value="AB_hydrolase_1"/>
</dbReference>
<sequence>MTHPPAAPLMHHTVDGPEDAPPLLLGPSLGASLAVWDPQLPALTRQFRVVRWDLPGHGGTPTDVLGPAPAPTTTVPELARLVLDLADSLGIGRFAYAGVSLGGAVGAWIAAHHPERIASLALVCSAARFGEPAGWRERAALVREAGVGPVAETSASRWFTPAFAHSPEATAMIDALRDSVAPAGYAACCDALAAYDLRDDLARITAPTLVVAGRADPATPPARSRELTDGIPDASLVELSAAAHLAGVERPAPVLAALLGHLAAHPDDGPAAPAPGVPDSDDRSRHAAGTAVRRAVLGDAHVDRSLARTSALTEVFQDFLTRYAWGEIWTRPGLSRRTRSCITLTALVAGGHHDELAMHLEAALRNGLTPQEIQEVLLQSAVYCGVPAANAAFALADRVVAAHLADPAPHRAEGTEK</sequence>
<dbReference type="PANTHER" id="PTHR33570:SF2">
    <property type="entry name" value="CARBOXYMUCONOLACTONE DECARBOXYLASE-LIKE DOMAIN-CONTAINING PROTEIN"/>
    <property type="match status" value="1"/>
</dbReference>
<keyword evidence="4" id="KW-0378">Hydrolase</keyword>
<gene>
    <name evidence="4" type="primary">pcaD</name>
    <name evidence="4" type="ORF">OG863_09320</name>
</gene>
<dbReference type="EC" id="3.1.1.24" evidence="4"/>
<dbReference type="InterPro" id="IPR029032">
    <property type="entry name" value="AhpD-like"/>
</dbReference>
<dbReference type="SUPFAM" id="SSF69118">
    <property type="entry name" value="AhpD-like"/>
    <property type="match status" value="1"/>
</dbReference>
<feature type="domain" description="Carboxymuconolactone decarboxylase-like" evidence="3">
    <location>
        <begin position="316"/>
        <end position="397"/>
    </location>
</feature>
<dbReference type="PANTHER" id="PTHR33570">
    <property type="entry name" value="4-CARBOXYMUCONOLACTONE DECARBOXYLASE FAMILY PROTEIN"/>
    <property type="match status" value="1"/>
</dbReference>
<feature type="domain" description="AB hydrolase-1" evidence="2">
    <location>
        <begin position="21"/>
        <end position="251"/>
    </location>
</feature>
<evidence type="ECO:0000313" key="4">
    <source>
        <dbReference type="EMBL" id="WSB68143.1"/>
    </source>
</evidence>
<organism evidence="4 5">
    <name type="scientific">Streptomyces decoyicus</name>
    <dbReference type="NCBI Taxonomy" id="249567"/>
    <lineage>
        <taxon>Bacteria</taxon>
        <taxon>Bacillati</taxon>
        <taxon>Actinomycetota</taxon>
        <taxon>Actinomycetes</taxon>
        <taxon>Kitasatosporales</taxon>
        <taxon>Streptomycetaceae</taxon>
        <taxon>Streptomyces</taxon>
    </lineage>
</organism>
<dbReference type="EMBL" id="CP109106">
    <property type="protein sequence ID" value="WSB68143.1"/>
    <property type="molecule type" value="Genomic_DNA"/>
</dbReference>
<keyword evidence="5" id="KW-1185">Reference proteome</keyword>